<dbReference type="PANTHER" id="PTHR24305:SF168">
    <property type="entry name" value="P450, PUTATIVE (EUROFUNG)-RELATED"/>
    <property type="match status" value="1"/>
</dbReference>
<dbReference type="PANTHER" id="PTHR24305">
    <property type="entry name" value="CYTOCHROME P450"/>
    <property type="match status" value="1"/>
</dbReference>
<evidence type="ECO:0000313" key="6">
    <source>
        <dbReference type="Proteomes" id="UP001321749"/>
    </source>
</evidence>
<dbReference type="InterPro" id="IPR036396">
    <property type="entry name" value="Cyt_P450_sf"/>
</dbReference>
<dbReference type="GO" id="GO:0005506">
    <property type="term" value="F:iron ion binding"/>
    <property type="evidence" value="ECO:0007669"/>
    <property type="project" value="InterPro"/>
</dbReference>
<sequence length="462" mass="52167">MTTILQLALGAAGILLLYLLLSPVAAYRRLRHIPGPAWAGYTPLWLVRRQYAGRLHRDIYELSKKYGTIFRIAPNWVSINDPAEIRRVWQARGQWYRGRWYDMFRFDQPGAETVLFMQDNAAHAALRSRLQPGYSGKDVDSLDPAVDQRIADFVSLIENKYLSTEREFRPMDLAQKAQFLTLDVISDLAIGKCFECLNNDRDVYGQIAFFTNSLPLVVAMSVVPASLVLLQNPIARALLPKDKLEGIGRMMGLAQENAAKRYGPKKIEARDMLGSFVNHGLSYTQAWLEQFSQIAAGSDTTATAVRMTLFLLMTNPESYRALQAEIDAAIREGRVSSPIRQDEAKRLPYLQAVIKEGMRVWPPVAGLCPKVCDTEQIVCGKRIPPGTNVCWDLFGVLRNKEVFGADADYFRPARWLEEKDADRLRAMEQVQGLCFATSSRWECLGKSVAQLELNKVFVEVSH</sequence>
<dbReference type="GO" id="GO:0004497">
    <property type="term" value="F:monooxygenase activity"/>
    <property type="evidence" value="ECO:0007669"/>
    <property type="project" value="InterPro"/>
</dbReference>
<accession>A0AAV9HZV7</accession>
<keyword evidence="6" id="KW-1185">Reference proteome</keyword>
<evidence type="ECO:0000256" key="4">
    <source>
        <dbReference type="PIRSR" id="PIRSR602401-1"/>
    </source>
</evidence>
<dbReference type="EMBL" id="MU864933">
    <property type="protein sequence ID" value="KAK4466256.1"/>
    <property type="molecule type" value="Genomic_DNA"/>
</dbReference>
<dbReference type="CDD" id="cd11060">
    <property type="entry name" value="CYP57A1-like"/>
    <property type="match status" value="1"/>
</dbReference>
<evidence type="ECO:0000256" key="1">
    <source>
        <dbReference type="ARBA" id="ARBA00022617"/>
    </source>
</evidence>
<comment type="caution">
    <text evidence="5">The sequence shown here is derived from an EMBL/GenBank/DDBJ whole genome shotgun (WGS) entry which is preliminary data.</text>
</comment>
<gene>
    <name evidence="5" type="ORF">QBC42DRAFT_329364</name>
</gene>
<proteinExistence type="predicted"/>
<dbReference type="GO" id="GO:0020037">
    <property type="term" value="F:heme binding"/>
    <property type="evidence" value="ECO:0007669"/>
    <property type="project" value="InterPro"/>
</dbReference>
<keyword evidence="3 4" id="KW-0408">Iron</keyword>
<reference evidence="5" key="2">
    <citation type="submission" date="2023-06" db="EMBL/GenBank/DDBJ databases">
        <authorList>
            <consortium name="Lawrence Berkeley National Laboratory"/>
            <person name="Mondo S.J."/>
            <person name="Hensen N."/>
            <person name="Bonometti L."/>
            <person name="Westerberg I."/>
            <person name="Brannstrom I.O."/>
            <person name="Guillou S."/>
            <person name="Cros-Aarteil S."/>
            <person name="Calhoun S."/>
            <person name="Haridas S."/>
            <person name="Kuo A."/>
            <person name="Pangilinan J."/>
            <person name="Riley R."/>
            <person name="Labutti K."/>
            <person name="Andreopoulos B."/>
            <person name="Lipzen A."/>
            <person name="Chen C."/>
            <person name="Yanf M."/>
            <person name="Daum C."/>
            <person name="Ng V."/>
            <person name="Clum A."/>
            <person name="Steindorff A."/>
            <person name="Ohm R."/>
            <person name="Martin F."/>
            <person name="Silar P."/>
            <person name="Natvig D."/>
            <person name="Lalanne C."/>
            <person name="Gautier V."/>
            <person name="Ament-Velasquez S.L."/>
            <person name="Kruys A."/>
            <person name="Hutchinson M.I."/>
            <person name="Powell A.J."/>
            <person name="Barry K."/>
            <person name="Miller A.N."/>
            <person name="Grigoriev I.V."/>
            <person name="Debuchy R."/>
            <person name="Gladieux P."/>
            <person name="Thoren M.H."/>
            <person name="Johannesson H."/>
        </authorList>
    </citation>
    <scope>NUCLEOTIDE SEQUENCE</scope>
    <source>
        <strain evidence="5">PSN324</strain>
    </source>
</reference>
<feature type="binding site" description="axial binding residue" evidence="4">
    <location>
        <position position="443"/>
    </location>
    <ligand>
        <name>heme</name>
        <dbReference type="ChEBI" id="CHEBI:30413"/>
    </ligand>
    <ligandPart>
        <name>Fe</name>
        <dbReference type="ChEBI" id="CHEBI:18248"/>
    </ligandPart>
</feature>
<dbReference type="Proteomes" id="UP001321749">
    <property type="component" value="Unassembled WGS sequence"/>
</dbReference>
<dbReference type="GO" id="GO:0016705">
    <property type="term" value="F:oxidoreductase activity, acting on paired donors, with incorporation or reduction of molecular oxygen"/>
    <property type="evidence" value="ECO:0007669"/>
    <property type="project" value="InterPro"/>
</dbReference>
<comment type="cofactor">
    <cofactor evidence="4">
        <name>heme</name>
        <dbReference type="ChEBI" id="CHEBI:30413"/>
    </cofactor>
</comment>
<dbReference type="Pfam" id="PF00067">
    <property type="entry name" value="p450"/>
    <property type="match status" value="1"/>
</dbReference>
<keyword evidence="1 4" id="KW-0349">Heme</keyword>
<evidence type="ECO:0000256" key="3">
    <source>
        <dbReference type="ARBA" id="ARBA00023004"/>
    </source>
</evidence>
<protein>
    <submittedName>
        <fullName evidence="5">Cytochrome P450 E-class, group I</fullName>
    </submittedName>
</protein>
<dbReference type="AlphaFoldDB" id="A0AAV9HZV7"/>
<dbReference type="InterPro" id="IPR002401">
    <property type="entry name" value="Cyt_P450_E_grp-I"/>
</dbReference>
<name>A0AAV9HZV7_9PEZI</name>
<dbReference type="SUPFAM" id="SSF48264">
    <property type="entry name" value="Cytochrome P450"/>
    <property type="match status" value="1"/>
</dbReference>
<dbReference type="PRINTS" id="PR00463">
    <property type="entry name" value="EP450I"/>
</dbReference>
<evidence type="ECO:0000313" key="5">
    <source>
        <dbReference type="EMBL" id="KAK4466256.1"/>
    </source>
</evidence>
<dbReference type="Gene3D" id="1.10.630.10">
    <property type="entry name" value="Cytochrome P450"/>
    <property type="match status" value="1"/>
</dbReference>
<reference evidence="5" key="1">
    <citation type="journal article" date="2023" name="Mol. Phylogenet. Evol.">
        <title>Genome-scale phylogeny and comparative genomics of the fungal order Sordariales.</title>
        <authorList>
            <person name="Hensen N."/>
            <person name="Bonometti L."/>
            <person name="Westerberg I."/>
            <person name="Brannstrom I.O."/>
            <person name="Guillou S."/>
            <person name="Cros-Aarteil S."/>
            <person name="Calhoun S."/>
            <person name="Haridas S."/>
            <person name="Kuo A."/>
            <person name="Mondo S."/>
            <person name="Pangilinan J."/>
            <person name="Riley R."/>
            <person name="LaButti K."/>
            <person name="Andreopoulos B."/>
            <person name="Lipzen A."/>
            <person name="Chen C."/>
            <person name="Yan M."/>
            <person name="Daum C."/>
            <person name="Ng V."/>
            <person name="Clum A."/>
            <person name="Steindorff A."/>
            <person name="Ohm R.A."/>
            <person name="Martin F."/>
            <person name="Silar P."/>
            <person name="Natvig D.O."/>
            <person name="Lalanne C."/>
            <person name="Gautier V."/>
            <person name="Ament-Velasquez S.L."/>
            <person name="Kruys A."/>
            <person name="Hutchinson M.I."/>
            <person name="Powell A.J."/>
            <person name="Barry K."/>
            <person name="Miller A.N."/>
            <person name="Grigoriev I.V."/>
            <person name="Debuchy R."/>
            <person name="Gladieux P."/>
            <person name="Hiltunen Thoren M."/>
            <person name="Johannesson H."/>
        </authorList>
    </citation>
    <scope>NUCLEOTIDE SEQUENCE</scope>
    <source>
        <strain evidence="5">PSN324</strain>
    </source>
</reference>
<evidence type="ECO:0000256" key="2">
    <source>
        <dbReference type="ARBA" id="ARBA00022723"/>
    </source>
</evidence>
<dbReference type="InterPro" id="IPR050121">
    <property type="entry name" value="Cytochrome_P450_monoxygenase"/>
</dbReference>
<dbReference type="InterPro" id="IPR001128">
    <property type="entry name" value="Cyt_P450"/>
</dbReference>
<dbReference type="PRINTS" id="PR00385">
    <property type="entry name" value="P450"/>
</dbReference>
<organism evidence="5 6">
    <name type="scientific">Cladorrhinum samala</name>
    <dbReference type="NCBI Taxonomy" id="585594"/>
    <lineage>
        <taxon>Eukaryota</taxon>
        <taxon>Fungi</taxon>
        <taxon>Dikarya</taxon>
        <taxon>Ascomycota</taxon>
        <taxon>Pezizomycotina</taxon>
        <taxon>Sordariomycetes</taxon>
        <taxon>Sordariomycetidae</taxon>
        <taxon>Sordariales</taxon>
        <taxon>Podosporaceae</taxon>
        <taxon>Cladorrhinum</taxon>
    </lineage>
</organism>
<keyword evidence="2 4" id="KW-0479">Metal-binding</keyword>